<proteinExistence type="predicted"/>
<name>A0A6M6JNS6_9PSEU</name>
<dbReference type="InterPro" id="IPR050266">
    <property type="entry name" value="AB_hydrolase_sf"/>
</dbReference>
<dbReference type="InterPro" id="IPR029058">
    <property type="entry name" value="AB_hydrolase_fold"/>
</dbReference>
<dbReference type="GO" id="GO:0016020">
    <property type="term" value="C:membrane"/>
    <property type="evidence" value="ECO:0007669"/>
    <property type="project" value="TreeGrafter"/>
</dbReference>
<dbReference type="AlphaFoldDB" id="A0A6M6JNS6"/>
<feature type="domain" description="AB hydrolase-1" evidence="2">
    <location>
        <begin position="20"/>
        <end position="247"/>
    </location>
</feature>
<dbReference type="PANTHER" id="PTHR43798">
    <property type="entry name" value="MONOACYLGLYCEROL LIPASE"/>
    <property type="match status" value="1"/>
</dbReference>
<evidence type="ECO:0000313" key="4">
    <source>
        <dbReference type="Proteomes" id="UP000505377"/>
    </source>
</evidence>
<dbReference type="KEGG" id="pbro:HOP40_31270"/>
<dbReference type="EMBL" id="CP053564">
    <property type="protein sequence ID" value="QJY49694.1"/>
    <property type="molecule type" value="Genomic_DNA"/>
</dbReference>
<gene>
    <name evidence="3" type="ORF">HOP40_31270</name>
</gene>
<accession>A0A6M6JNS6</accession>
<dbReference type="PROSITE" id="PS01151">
    <property type="entry name" value="FIMBRIAL_USHER"/>
    <property type="match status" value="1"/>
</dbReference>
<evidence type="ECO:0000256" key="1">
    <source>
        <dbReference type="ARBA" id="ARBA00022801"/>
    </source>
</evidence>
<dbReference type="Pfam" id="PF00561">
    <property type="entry name" value="Abhydrolase_1"/>
    <property type="match status" value="1"/>
</dbReference>
<organism evidence="3 4">
    <name type="scientific">Pseudonocardia broussonetiae</name>
    <dbReference type="NCBI Taxonomy" id="2736640"/>
    <lineage>
        <taxon>Bacteria</taxon>
        <taxon>Bacillati</taxon>
        <taxon>Actinomycetota</taxon>
        <taxon>Actinomycetes</taxon>
        <taxon>Pseudonocardiales</taxon>
        <taxon>Pseudonocardiaceae</taxon>
        <taxon>Pseudonocardia</taxon>
    </lineage>
</organism>
<dbReference type="InterPro" id="IPR018030">
    <property type="entry name" value="Fimbrial_membr_usher_CS"/>
</dbReference>
<keyword evidence="1 3" id="KW-0378">Hydrolase</keyword>
<dbReference type="InterPro" id="IPR000073">
    <property type="entry name" value="AB_hydrolase_1"/>
</dbReference>
<protein>
    <submittedName>
        <fullName evidence="3">Alpha/beta fold hydrolase</fullName>
    </submittedName>
</protein>
<dbReference type="SUPFAM" id="SSF53474">
    <property type="entry name" value="alpha/beta-Hydrolases"/>
    <property type="match status" value="1"/>
</dbReference>
<evidence type="ECO:0000259" key="2">
    <source>
        <dbReference type="Pfam" id="PF00561"/>
    </source>
</evidence>
<dbReference type="RefSeq" id="WP_172166106.1">
    <property type="nucleotide sequence ID" value="NZ_CP053564.1"/>
</dbReference>
<dbReference type="PRINTS" id="PR00111">
    <property type="entry name" value="ABHYDROLASE"/>
</dbReference>
<evidence type="ECO:0000313" key="3">
    <source>
        <dbReference type="EMBL" id="QJY49694.1"/>
    </source>
</evidence>
<dbReference type="Gene3D" id="3.40.50.1820">
    <property type="entry name" value="alpha/beta hydrolase"/>
    <property type="match status" value="1"/>
</dbReference>
<sequence>MATATVNGTTLHYDVRGEGPPLLLVSGLGASSSAWAAVVPRLVADHTVITVDNRGTGRSAVPPGPYAIDDLADDTAALVEHVGLGPVAAVGWSLGGSVLQSMLIRHGHHLRRAVLLNAFPSYTPVQDAWLDCGLVLRRAGVDPVAIALTGMPWGFTGRMLADHDAAAAQAELLRQDPHPTTLAGFEAQAAGLRVYDSRPGLPGATTPTLVLAGAEDVLTPVAQSVEMAALLPDAVLQVLPRGGHGMVVEYPDDTLAAITAFLDRPEHAEAAGPFAAVAGAGS</sequence>
<reference evidence="3 4" key="1">
    <citation type="submission" date="2020-05" db="EMBL/GenBank/DDBJ databases">
        <authorList>
            <person name="Mo P."/>
        </authorList>
    </citation>
    <scope>NUCLEOTIDE SEQUENCE [LARGE SCALE GENOMIC DNA]</scope>
    <source>
        <strain evidence="3 4">Gen01</strain>
    </source>
</reference>
<keyword evidence="4" id="KW-1185">Reference proteome</keyword>
<dbReference type="PANTHER" id="PTHR43798:SF31">
    <property type="entry name" value="AB HYDROLASE SUPERFAMILY PROTEIN YCLE"/>
    <property type="match status" value="1"/>
</dbReference>
<dbReference type="GO" id="GO:0016787">
    <property type="term" value="F:hydrolase activity"/>
    <property type="evidence" value="ECO:0007669"/>
    <property type="project" value="UniProtKB-KW"/>
</dbReference>
<dbReference type="Proteomes" id="UP000505377">
    <property type="component" value="Chromosome"/>
</dbReference>